<evidence type="ECO:0000313" key="3">
    <source>
        <dbReference type="Proteomes" id="UP001627154"/>
    </source>
</evidence>
<organism evidence="2 3">
    <name type="scientific">Trichogramma kaykai</name>
    <dbReference type="NCBI Taxonomy" id="54128"/>
    <lineage>
        <taxon>Eukaryota</taxon>
        <taxon>Metazoa</taxon>
        <taxon>Ecdysozoa</taxon>
        <taxon>Arthropoda</taxon>
        <taxon>Hexapoda</taxon>
        <taxon>Insecta</taxon>
        <taxon>Pterygota</taxon>
        <taxon>Neoptera</taxon>
        <taxon>Endopterygota</taxon>
        <taxon>Hymenoptera</taxon>
        <taxon>Apocrita</taxon>
        <taxon>Proctotrupomorpha</taxon>
        <taxon>Chalcidoidea</taxon>
        <taxon>Trichogrammatidae</taxon>
        <taxon>Trichogramma</taxon>
    </lineage>
</organism>
<feature type="region of interest" description="Disordered" evidence="1">
    <location>
        <begin position="39"/>
        <end position="66"/>
    </location>
</feature>
<evidence type="ECO:0000313" key="2">
    <source>
        <dbReference type="EMBL" id="KAL3398718.1"/>
    </source>
</evidence>
<dbReference type="AlphaFoldDB" id="A0ABD2X181"/>
<keyword evidence="3" id="KW-1185">Reference proteome</keyword>
<proteinExistence type="predicted"/>
<reference evidence="2 3" key="1">
    <citation type="journal article" date="2024" name="bioRxiv">
        <title>A reference genome for Trichogramma kaykai: A tiny desert-dwelling parasitoid wasp with competing sex-ratio distorters.</title>
        <authorList>
            <person name="Culotta J."/>
            <person name="Lindsey A.R."/>
        </authorList>
    </citation>
    <scope>NUCLEOTIDE SEQUENCE [LARGE SCALE GENOMIC DNA]</scope>
    <source>
        <strain evidence="2 3">KSX58</strain>
    </source>
</reference>
<sequence length="66" mass="7553">MPRVRVPQRGKKTSGRIIRSSHPMAIVSETKLQSPFCVGQVQQRHQQQQQQQHPTEQALKLSPLAR</sequence>
<comment type="caution">
    <text evidence="2">The sequence shown here is derived from an EMBL/GenBank/DDBJ whole genome shotgun (WGS) entry which is preliminary data.</text>
</comment>
<protein>
    <submittedName>
        <fullName evidence="2">Uncharacterized protein</fullName>
    </submittedName>
</protein>
<name>A0ABD2X181_9HYME</name>
<gene>
    <name evidence="2" type="ORF">TKK_007844</name>
</gene>
<dbReference type="Proteomes" id="UP001627154">
    <property type="component" value="Unassembled WGS sequence"/>
</dbReference>
<feature type="compositionally biased region" description="Low complexity" evidence="1">
    <location>
        <begin position="40"/>
        <end position="52"/>
    </location>
</feature>
<accession>A0ABD2X181</accession>
<dbReference type="EMBL" id="JBJJXI010000059">
    <property type="protein sequence ID" value="KAL3398718.1"/>
    <property type="molecule type" value="Genomic_DNA"/>
</dbReference>
<evidence type="ECO:0000256" key="1">
    <source>
        <dbReference type="SAM" id="MobiDB-lite"/>
    </source>
</evidence>